<proteinExistence type="predicted"/>
<reference evidence="1 2" key="1">
    <citation type="journal article" date="2016" name="PLoS ONE">
        <title>Sequence Assembly of Yarrowia lipolytica Strain W29/CLIB89 Shows Transposable Element Diversity.</title>
        <authorList>
            <person name="Magnan C."/>
            <person name="Yu J."/>
            <person name="Chang I."/>
            <person name="Jahn E."/>
            <person name="Kanomata Y."/>
            <person name="Wu J."/>
            <person name="Zeller M."/>
            <person name="Oakes M."/>
            <person name="Baldi P."/>
            <person name="Sandmeyer S."/>
        </authorList>
    </citation>
    <scope>NUCLEOTIDE SEQUENCE [LARGE SCALE GENOMIC DNA]</scope>
    <source>
        <strain evidence="2">CLIB89(W29)</strain>
    </source>
</reference>
<organism evidence="1 2">
    <name type="scientific">Yarrowia lipolytica</name>
    <name type="common">Candida lipolytica</name>
    <dbReference type="NCBI Taxonomy" id="4952"/>
    <lineage>
        <taxon>Eukaryota</taxon>
        <taxon>Fungi</taxon>
        <taxon>Dikarya</taxon>
        <taxon>Ascomycota</taxon>
        <taxon>Saccharomycotina</taxon>
        <taxon>Dipodascomycetes</taxon>
        <taxon>Dipodascales</taxon>
        <taxon>Dipodascales incertae sedis</taxon>
        <taxon>Yarrowia</taxon>
    </lineage>
</organism>
<evidence type="ECO:0000313" key="2">
    <source>
        <dbReference type="Proteomes" id="UP000182444"/>
    </source>
</evidence>
<dbReference type="RefSeq" id="XP_068137746.1">
    <property type="nucleotide sequence ID" value="XM_068281645.1"/>
</dbReference>
<sequence length="122" mass="14186">MVANVSGYGDLNNHFRQCEKPGLGRFLLRNFMEGVLVIDLASTTATNVFTPKKDQRNPDIVMGFVDDKFVAKFVDSKTMKRYEQEKLWKTKTIESEGNRCRDYYDSMRVHVFYSQKISCQLV</sequence>
<dbReference type="EMBL" id="CP017553">
    <property type="protein sequence ID" value="AOW00297.1"/>
    <property type="molecule type" value="Genomic_DNA"/>
</dbReference>
<accession>A0A1D8N3T3</accession>
<dbReference type="VEuPathDB" id="FungiDB:YALI0_A05973g"/>
<name>A0A1D8N3T3_YARLL</name>
<evidence type="ECO:0000313" key="1">
    <source>
        <dbReference type="EMBL" id="AOW00297.1"/>
    </source>
</evidence>
<dbReference type="VEuPathDB" id="FungiDB:YALI1_A05813g"/>
<dbReference type="AlphaFoldDB" id="A0A1D8N3T3"/>
<protein>
    <submittedName>
        <fullName evidence="1">Uncharacterized protein</fullName>
    </submittedName>
</protein>
<gene>
    <name evidence="1" type="ORF">YALI1_A05813g</name>
</gene>
<dbReference type="Proteomes" id="UP000182444">
    <property type="component" value="Chromosome 1A"/>
</dbReference>
<dbReference type="GeneID" id="94582307"/>